<evidence type="ECO:0000313" key="2">
    <source>
        <dbReference type="EMBL" id="CAB4889089.1"/>
    </source>
</evidence>
<accession>A0A6J7F9U1</accession>
<dbReference type="Gene3D" id="1.20.1260.10">
    <property type="match status" value="1"/>
</dbReference>
<reference evidence="2" key="1">
    <citation type="submission" date="2020-05" db="EMBL/GenBank/DDBJ databases">
        <authorList>
            <person name="Chiriac C."/>
            <person name="Salcher M."/>
            <person name="Ghai R."/>
            <person name="Kavagutti S V."/>
        </authorList>
    </citation>
    <scope>NUCLEOTIDE SEQUENCE</scope>
</reference>
<dbReference type="EMBL" id="CAFBMB010000007">
    <property type="protein sequence ID" value="CAB4889089.1"/>
    <property type="molecule type" value="Genomic_DNA"/>
</dbReference>
<gene>
    <name evidence="2" type="ORF">UFOPK3516_00200</name>
</gene>
<feature type="domain" description="Ferritin-like" evidence="1">
    <location>
        <begin position="41"/>
        <end position="206"/>
    </location>
</feature>
<dbReference type="Pfam" id="PF13794">
    <property type="entry name" value="MiaE_2"/>
    <property type="match status" value="1"/>
</dbReference>
<name>A0A6J7F9U1_9ZZZZ</name>
<protein>
    <submittedName>
        <fullName evidence="2">Unannotated protein</fullName>
    </submittedName>
</protein>
<dbReference type="InterPro" id="IPR012347">
    <property type="entry name" value="Ferritin-like"/>
</dbReference>
<proteinExistence type="predicted"/>
<dbReference type="InterPro" id="IPR059125">
    <property type="entry name" value="Ferritin_actino"/>
</dbReference>
<dbReference type="AlphaFoldDB" id="A0A6J7F9U1"/>
<organism evidence="2">
    <name type="scientific">freshwater metagenome</name>
    <dbReference type="NCBI Taxonomy" id="449393"/>
    <lineage>
        <taxon>unclassified sequences</taxon>
        <taxon>metagenomes</taxon>
        <taxon>ecological metagenomes</taxon>
    </lineage>
</organism>
<evidence type="ECO:0000259" key="1">
    <source>
        <dbReference type="Pfam" id="PF13794"/>
    </source>
</evidence>
<sequence>MVFEWFRRRSRQRKPAAVIGAREVVAEENRYDLGDLTPDTVSYLGQVAYFELAVFETLSRAVSESPDLSSKEGLSAVAGDALAKHHGVVGELRKLKVDPAVAMEPFTVSIDRFKQLTQGNDWLETLVSVYITGGFLDDFFQRIVGGLPRALAARVQALIEPDREAAIIVEQLQAAIDRDPAIASRLALFGRRLLGDALLLARNAVAGSGDKAHDEARMEPVFTDLIAAHSRRMDALGFTA</sequence>